<keyword evidence="4 5" id="KW-0472">Membrane</keyword>
<evidence type="ECO:0000256" key="4">
    <source>
        <dbReference type="ARBA" id="ARBA00023136"/>
    </source>
</evidence>
<evidence type="ECO:0000256" key="3">
    <source>
        <dbReference type="ARBA" id="ARBA00022989"/>
    </source>
</evidence>
<dbReference type="EMBL" id="JACHDS010000001">
    <property type="protein sequence ID" value="MBB6170744.1"/>
    <property type="molecule type" value="Genomic_DNA"/>
</dbReference>
<gene>
    <name evidence="7" type="ORF">HNR23_000804</name>
</gene>
<dbReference type="InterPro" id="IPR036259">
    <property type="entry name" value="MFS_trans_sf"/>
</dbReference>
<keyword evidence="2 5" id="KW-0812">Transmembrane</keyword>
<dbReference type="InterPro" id="IPR020846">
    <property type="entry name" value="MFS_dom"/>
</dbReference>
<feature type="transmembrane region" description="Helical" evidence="5">
    <location>
        <begin position="43"/>
        <end position="62"/>
    </location>
</feature>
<evidence type="ECO:0000259" key="6">
    <source>
        <dbReference type="PROSITE" id="PS50850"/>
    </source>
</evidence>
<evidence type="ECO:0000313" key="8">
    <source>
        <dbReference type="Proteomes" id="UP000546642"/>
    </source>
</evidence>
<protein>
    <submittedName>
        <fullName evidence="7">MFS family permease</fullName>
    </submittedName>
</protein>
<dbReference type="GO" id="GO:0005886">
    <property type="term" value="C:plasma membrane"/>
    <property type="evidence" value="ECO:0007669"/>
    <property type="project" value="UniProtKB-SubCell"/>
</dbReference>
<name>A0A7W9YES0_9ACTN</name>
<dbReference type="Pfam" id="PF07690">
    <property type="entry name" value="MFS_1"/>
    <property type="match status" value="1"/>
</dbReference>
<sequence>MPLAEGRRRTAALAVRGTFLPIGLALGSFAGGIVASVFGWRTWLAAAAAAIACVAVVAAVAVPRREVTVPGAPESGAWSDQNDVPR</sequence>
<comment type="subcellular location">
    <subcellularLocation>
        <location evidence="1">Cell membrane</location>
        <topology evidence="1">Multi-pass membrane protein</topology>
    </subcellularLocation>
</comment>
<evidence type="ECO:0000256" key="1">
    <source>
        <dbReference type="ARBA" id="ARBA00004651"/>
    </source>
</evidence>
<organism evidence="7 8">
    <name type="scientific">Nocardiopsis mwathae</name>
    <dbReference type="NCBI Taxonomy" id="1472723"/>
    <lineage>
        <taxon>Bacteria</taxon>
        <taxon>Bacillati</taxon>
        <taxon>Actinomycetota</taxon>
        <taxon>Actinomycetes</taxon>
        <taxon>Streptosporangiales</taxon>
        <taxon>Nocardiopsidaceae</taxon>
        <taxon>Nocardiopsis</taxon>
    </lineage>
</organism>
<accession>A0A7W9YES0</accession>
<dbReference type="AlphaFoldDB" id="A0A7W9YES0"/>
<comment type="caution">
    <text evidence="7">The sequence shown here is derived from an EMBL/GenBank/DDBJ whole genome shotgun (WGS) entry which is preliminary data.</text>
</comment>
<evidence type="ECO:0000256" key="5">
    <source>
        <dbReference type="SAM" id="Phobius"/>
    </source>
</evidence>
<keyword evidence="3 5" id="KW-1133">Transmembrane helix</keyword>
<dbReference type="PROSITE" id="PS50850">
    <property type="entry name" value="MFS"/>
    <property type="match status" value="1"/>
</dbReference>
<dbReference type="SUPFAM" id="SSF103473">
    <property type="entry name" value="MFS general substrate transporter"/>
    <property type="match status" value="1"/>
</dbReference>
<evidence type="ECO:0000313" key="7">
    <source>
        <dbReference type="EMBL" id="MBB6170744.1"/>
    </source>
</evidence>
<dbReference type="Proteomes" id="UP000546642">
    <property type="component" value="Unassembled WGS sequence"/>
</dbReference>
<evidence type="ECO:0000256" key="2">
    <source>
        <dbReference type="ARBA" id="ARBA00022692"/>
    </source>
</evidence>
<keyword evidence="8" id="KW-1185">Reference proteome</keyword>
<dbReference type="GO" id="GO:0022857">
    <property type="term" value="F:transmembrane transporter activity"/>
    <property type="evidence" value="ECO:0007669"/>
    <property type="project" value="InterPro"/>
</dbReference>
<proteinExistence type="predicted"/>
<feature type="transmembrane region" description="Helical" evidence="5">
    <location>
        <begin position="12"/>
        <end position="37"/>
    </location>
</feature>
<reference evidence="7 8" key="1">
    <citation type="submission" date="2020-08" db="EMBL/GenBank/DDBJ databases">
        <title>Sequencing the genomes of 1000 actinobacteria strains.</title>
        <authorList>
            <person name="Klenk H.-P."/>
        </authorList>
    </citation>
    <scope>NUCLEOTIDE SEQUENCE [LARGE SCALE GENOMIC DNA]</scope>
    <source>
        <strain evidence="7 8">DSM 46659</strain>
    </source>
</reference>
<feature type="domain" description="Major facilitator superfamily (MFS) profile" evidence="6">
    <location>
        <begin position="1"/>
        <end position="86"/>
    </location>
</feature>
<dbReference type="InterPro" id="IPR011701">
    <property type="entry name" value="MFS"/>
</dbReference>
<dbReference type="Gene3D" id="1.20.1250.20">
    <property type="entry name" value="MFS general substrate transporter like domains"/>
    <property type="match status" value="1"/>
</dbReference>